<evidence type="ECO:0000259" key="1">
    <source>
        <dbReference type="Pfam" id="PF00248"/>
    </source>
</evidence>
<dbReference type="Gene3D" id="3.20.20.100">
    <property type="entry name" value="NADP-dependent oxidoreductase domain"/>
    <property type="match status" value="1"/>
</dbReference>
<accession>A0A7Y6JX77</accession>
<proteinExistence type="predicted"/>
<comment type="caution">
    <text evidence="2">The sequence shown here is derived from an EMBL/GenBank/DDBJ whole genome shotgun (WGS) entry which is preliminary data.</text>
</comment>
<dbReference type="Proteomes" id="UP000594380">
    <property type="component" value="Unassembled WGS sequence"/>
</dbReference>
<dbReference type="PANTHER" id="PTHR43312">
    <property type="entry name" value="D-THREO-ALDOSE 1-DEHYDROGENASE"/>
    <property type="match status" value="1"/>
</dbReference>
<dbReference type="PANTHER" id="PTHR43312:SF1">
    <property type="entry name" value="NADP-DEPENDENT OXIDOREDUCTASE DOMAIN-CONTAINING PROTEIN"/>
    <property type="match status" value="1"/>
</dbReference>
<protein>
    <submittedName>
        <fullName evidence="2">Aldo/keto reductase</fullName>
    </submittedName>
</protein>
<sequence>MNIQMTLSTRKFGRTGWNVSEIGFGAWAIGGSWGSVAEDDAKAALNAALDNGVTFIDTADVYGDGRSERIIRDVLRQRGGERPIVATKLGRRLDPHVTSGYLNRRELEAFIDRSRSNLGVDTLDLVQLHCPPTEVYYRPEVFDAMDDFVAAGKIRYYGVSVEKVEEALKAIEYPNVVSVQIIYNMFRQRPADLFFRQAQKKDVAVIARVPLASGMLTGKLSAESVFASDDHRAFNRHGEAFDVGETFSGVPYDIALKAVDELRGLVPADASMAQLALRWILMEDAVSVIIPGSKNAAQAASNVSAASLAPLSDELMQRVREIYQHHIAPHVHQRW</sequence>
<organism evidence="2 3">
    <name type="scientific">Paraburkholderia youngii</name>
    <dbReference type="NCBI Taxonomy" id="2782701"/>
    <lineage>
        <taxon>Bacteria</taxon>
        <taxon>Pseudomonadati</taxon>
        <taxon>Pseudomonadota</taxon>
        <taxon>Betaproteobacteria</taxon>
        <taxon>Burkholderiales</taxon>
        <taxon>Burkholderiaceae</taxon>
        <taxon>Paraburkholderia</taxon>
    </lineage>
</organism>
<evidence type="ECO:0000313" key="3">
    <source>
        <dbReference type="Proteomes" id="UP000594380"/>
    </source>
</evidence>
<dbReference type="InterPro" id="IPR053135">
    <property type="entry name" value="AKR2_Oxidoreductase"/>
</dbReference>
<reference evidence="2 3" key="1">
    <citation type="submission" date="2020-02" db="EMBL/GenBank/DDBJ databases">
        <title>Paraburkholderia simonii sp. nov. and Paraburkholderia youngii sp. nov. Brazilian and Mexican Mimosa-associated rhizobia.</title>
        <authorList>
            <person name="Mavima L."/>
            <person name="Beukes C.W."/>
            <person name="Chan W.Y."/>
            <person name="Palmer M."/>
            <person name="De Meyer S.E."/>
            <person name="James E.K."/>
            <person name="Venter S.N."/>
            <person name="Steenkamp E.T."/>
        </authorList>
    </citation>
    <scope>NUCLEOTIDE SEQUENCE [LARGE SCALE GENOMIC DNA]</scope>
    <source>
        <strain evidence="2 3">JPY169</strain>
    </source>
</reference>
<dbReference type="SUPFAM" id="SSF51430">
    <property type="entry name" value="NAD(P)-linked oxidoreductase"/>
    <property type="match status" value="1"/>
</dbReference>
<feature type="domain" description="NADP-dependent oxidoreductase" evidence="1">
    <location>
        <begin position="21"/>
        <end position="323"/>
    </location>
</feature>
<dbReference type="InterPro" id="IPR023210">
    <property type="entry name" value="NADP_OxRdtase_dom"/>
</dbReference>
<dbReference type="InterPro" id="IPR036812">
    <property type="entry name" value="NAD(P)_OxRdtase_dom_sf"/>
</dbReference>
<dbReference type="Pfam" id="PF00248">
    <property type="entry name" value="Aldo_ket_red"/>
    <property type="match status" value="1"/>
</dbReference>
<dbReference type="CDD" id="cd19086">
    <property type="entry name" value="AKR_AKR11C1"/>
    <property type="match status" value="1"/>
</dbReference>
<dbReference type="AlphaFoldDB" id="A0A7Y6JX77"/>
<gene>
    <name evidence="2" type="ORF">G5S42_11960</name>
</gene>
<name>A0A7Y6JX77_9BURK</name>
<dbReference type="EMBL" id="JAALDK010000001">
    <property type="protein sequence ID" value="NUY00397.1"/>
    <property type="molecule type" value="Genomic_DNA"/>
</dbReference>
<evidence type="ECO:0000313" key="2">
    <source>
        <dbReference type="EMBL" id="NUY00397.1"/>
    </source>
</evidence>